<evidence type="ECO:0000256" key="1">
    <source>
        <dbReference type="ARBA" id="ARBA00022614"/>
    </source>
</evidence>
<evidence type="ECO:0000313" key="3">
    <source>
        <dbReference type="EMBL" id="JAV53535.1"/>
    </source>
</evidence>
<dbReference type="Pfam" id="PF13855">
    <property type="entry name" value="LRR_8"/>
    <property type="match status" value="3"/>
</dbReference>
<evidence type="ECO:0008006" key="4">
    <source>
        <dbReference type="Google" id="ProtNLM"/>
    </source>
</evidence>
<name>A0A1Y1K1J8_PHOPY</name>
<organism evidence="3">
    <name type="scientific">Photinus pyralis</name>
    <name type="common">Common eastern firefly</name>
    <name type="synonym">Lampyris pyralis</name>
    <dbReference type="NCBI Taxonomy" id="7054"/>
    <lineage>
        <taxon>Eukaryota</taxon>
        <taxon>Metazoa</taxon>
        <taxon>Ecdysozoa</taxon>
        <taxon>Arthropoda</taxon>
        <taxon>Hexapoda</taxon>
        <taxon>Insecta</taxon>
        <taxon>Pterygota</taxon>
        <taxon>Neoptera</taxon>
        <taxon>Endopterygota</taxon>
        <taxon>Coleoptera</taxon>
        <taxon>Polyphaga</taxon>
        <taxon>Elateriformia</taxon>
        <taxon>Elateroidea</taxon>
        <taxon>Lampyridae</taxon>
        <taxon>Lampyrinae</taxon>
        <taxon>Photinus</taxon>
    </lineage>
</organism>
<reference evidence="3" key="1">
    <citation type="journal article" date="2016" name="Sci. Rep.">
        <title>Molecular characterization of firefly nuptial gifts: a multi-omics approach sheds light on postcopulatory sexual selection.</title>
        <authorList>
            <person name="Al-Wathiqui N."/>
            <person name="Fallon T.R."/>
            <person name="South A."/>
            <person name="Weng J.K."/>
            <person name="Lewis S.M."/>
        </authorList>
    </citation>
    <scope>NUCLEOTIDE SEQUENCE</scope>
</reference>
<dbReference type="PANTHER" id="PTHR45712:SF22">
    <property type="entry name" value="INSULIN-LIKE GROWTH FACTOR-BINDING PROTEIN COMPLEX ACID LABILE SUBUNIT"/>
    <property type="match status" value="1"/>
</dbReference>
<proteinExistence type="predicted"/>
<dbReference type="FunFam" id="3.80.10.10:FF:001164">
    <property type="entry name" value="GH01279p"/>
    <property type="match status" value="1"/>
</dbReference>
<dbReference type="SMART" id="SM00369">
    <property type="entry name" value="LRR_TYP"/>
    <property type="match status" value="13"/>
</dbReference>
<dbReference type="InterPro" id="IPR026906">
    <property type="entry name" value="LRR_5"/>
</dbReference>
<dbReference type="InterPro" id="IPR001611">
    <property type="entry name" value="Leu-rich_rpt"/>
</dbReference>
<dbReference type="PANTHER" id="PTHR45712">
    <property type="entry name" value="AGAP008170-PA"/>
    <property type="match status" value="1"/>
</dbReference>
<dbReference type="InterPro" id="IPR050333">
    <property type="entry name" value="SLRP"/>
</dbReference>
<protein>
    <recommendedName>
        <fullName evidence="4">LRRCT domain-containing protein</fullName>
    </recommendedName>
</protein>
<dbReference type="SUPFAM" id="SSF52058">
    <property type="entry name" value="L domain-like"/>
    <property type="match status" value="3"/>
</dbReference>
<sequence length="621" mass="69656">MCELSETFDGCQSLDEIQDKLEGKENVNTIVVTSSNLTWSGSVFQKDYPELDKITINNCNIGELQDRFGFFHIRNLRYLEITNNTITGFGDSPFFYLSSLFSLNLSNNSLEQVQDDVFKGLERLGSLVLKNNCIKTISRNAFQNLRALSNLELPNNAIEELDENVFQDLVALRCLILKFNKLKTLGSQIFAPLKDLAHLDVSHNELLCLPQGLLSDRAMDGYLVNFSFNKIEQIEESALSGLFIRAGVLDLGHNHLCTLKSGVLSKVMAEVVILTGNKIENIEKGAFSGCTCTDLYLNENRLTTVTPDIWEGLQVHSILSLSKNEISSYGGAFVNCTDLGLRLDLDHNKIKDLPDSGFEGLTRVVTLSLNDNLIQKVDEASLVGLPKLYTLGLHNNQIEELHEECFSSLPRLSDLFLGANKLNFLKPELLKHNSRLFQLVMPNNNFTNLPSPEVFSCPESLMIFNFFQNRIEKIAANSFSAAKRRFIQLIQLESNQISDIEPGAFNGIEYIKYLALNSNNIASLHPATFQGLGSIHRIELDNNLTGYLKLLPPTTLVLFNGGPPGGFEAELEKLALNNVGTISFASCAYQREGEKWNFIDHNVEDMDEKFEWEDVLLMEEK</sequence>
<dbReference type="AlphaFoldDB" id="A0A1Y1K1J8"/>
<dbReference type="PROSITE" id="PS51450">
    <property type="entry name" value="LRR"/>
    <property type="match status" value="2"/>
</dbReference>
<dbReference type="EMBL" id="GEZM01099046">
    <property type="protein sequence ID" value="JAV53534.1"/>
    <property type="molecule type" value="Transcribed_RNA"/>
</dbReference>
<dbReference type="InterPro" id="IPR032675">
    <property type="entry name" value="LRR_dom_sf"/>
</dbReference>
<dbReference type="EMBL" id="GEZM01099045">
    <property type="protein sequence ID" value="JAV53535.1"/>
    <property type="molecule type" value="Transcribed_RNA"/>
</dbReference>
<dbReference type="Pfam" id="PF13306">
    <property type="entry name" value="LRR_5"/>
    <property type="match status" value="1"/>
</dbReference>
<keyword evidence="2" id="KW-0677">Repeat</keyword>
<dbReference type="InterPro" id="IPR003591">
    <property type="entry name" value="Leu-rich_rpt_typical-subtyp"/>
</dbReference>
<dbReference type="Gene3D" id="3.80.10.10">
    <property type="entry name" value="Ribonuclease Inhibitor"/>
    <property type="match status" value="4"/>
</dbReference>
<evidence type="ECO:0000256" key="2">
    <source>
        <dbReference type="ARBA" id="ARBA00022737"/>
    </source>
</evidence>
<accession>A0A1Y1K1J8</accession>
<keyword evidence="1" id="KW-0433">Leucine-rich repeat</keyword>